<dbReference type="RefSeq" id="WP_130153654.1">
    <property type="nucleotide sequence ID" value="NZ_SCFB01000004.1"/>
</dbReference>
<gene>
    <name evidence="1" type="ORF">EQU50_02910</name>
</gene>
<evidence type="ECO:0000313" key="1">
    <source>
        <dbReference type="EMBL" id="RZI46554.1"/>
    </source>
</evidence>
<evidence type="ECO:0000313" key="2">
    <source>
        <dbReference type="Proteomes" id="UP000293550"/>
    </source>
</evidence>
<dbReference type="PANTHER" id="PTHR35271">
    <property type="entry name" value="ABC TRANSPORTER, SUBSTRATE-BINDING LIPOPROTEIN-RELATED"/>
    <property type="match status" value="1"/>
</dbReference>
<organism evidence="1 2">
    <name type="scientific">Candidatus Finniella inopinata</name>
    <dbReference type="NCBI Taxonomy" id="1696036"/>
    <lineage>
        <taxon>Bacteria</taxon>
        <taxon>Pseudomonadati</taxon>
        <taxon>Pseudomonadota</taxon>
        <taxon>Alphaproteobacteria</taxon>
        <taxon>Holosporales</taxon>
        <taxon>Candidatus Paracaedibacteraceae</taxon>
        <taxon>Candidatus Finniella</taxon>
    </lineage>
</organism>
<protein>
    <submittedName>
        <fullName evidence="1">ABC transporter substrate-binding protein</fullName>
    </submittedName>
</protein>
<dbReference type="Proteomes" id="UP000293550">
    <property type="component" value="Unassembled WGS sequence"/>
</dbReference>
<name>A0A4Q7DKF2_9PROT</name>
<accession>A0A4Q7DKF2</accession>
<dbReference type="Gene3D" id="3.40.50.2300">
    <property type="match status" value="2"/>
</dbReference>
<dbReference type="PANTHER" id="PTHR35271:SF1">
    <property type="entry name" value="ABC TRANSPORTER, SUBSTRATE-BINDING LIPOPROTEIN"/>
    <property type="match status" value="1"/>
</dbReference>
<dbReference type="InterPro" id="IPR007487">
    <property type="entry name" value="ABC_transpt-TYRBP-like"/>
</dbReference>
<dbReference type="AlphaFoldDB" id="A0A4Q7DKF2"/>
<sequence>MKTIKIFVVLAALIAIGVGYRVFFGSSSEHLTSATPELPIVAITQIIEHQSLDQEREGLIEALADAGYKDGQNIKIMYQNAQGNLGISAQIVTQLLCQKPKVMVAISTPSAQAALAPCLGQKVPLVFTAVTDPVGAKLVKDLTNKTDAVTGVSDALPVASQIELMKQLVPGIKTIGVVYNPGESNSMKMVQVLKEALALENITLMEATASKTADVSAAVTSLVDKVQALYIPNDNTAVSGMKSIALIAERHKIPLFAGDVGSVAAGALATKGYDRRELGKKVAEYVVKILQGGDAATLPVLTNHPLHVFVNKQTAVRIGISFPETWLKEAIVVGEEVRG</sequence>
<comment type="caution">
    <text evidence="1">The sequence shown here is derived from an EMBL/GenBank/DDBJ whole genome shotgun (WGS) entry which is preliminary data.</text>
</comment>
<dbReference type="OrthoDB" id="9776955at2"/>
<keyword evidence="2" id="KW-1185">Reference proteome</keyword>
<dbReference type="SUPFAM" id="SSF53822">
    <property type="entry name" value="Periplasmic binding protein-like I"/>
    <property type="match status" value="1"/>
</dbReference>
<dbReference type="Pfam" id="PF04392">
    <property type="entry name" value="ABC_sub_bind"/>
    <property type="match status" value="1"/>
</dbReference>
<dbReference type="CDD" id="cd06325">
    <property type="entry name" value="PBP1_ABC_unchar_transporter"/>
    <property type="match status" value="1"/>
</dbReference>
<dbReference type="EMBL" id="SCFB01000004">
    <property type="protein sequence ID" value="RZI46554.1"/>
    <property type="molecule type" value="Genomic_DNA"/>
</dbReference>
<proteinExistence type="predicted"/>
<dbReference type="InterPro" id="IPR028082">
    <property type="entry name" value="Peripla_BP_I"/>
</dbReference>
<reference evidence="1 2" key="1">
    <citation type="submission" date="2018-10" db="EMBL/GenBank/DDBJ databases">
        <title>An updated phylogeny of the Alphaproteobacteria reveals that the parasitic Rickettsiales and Holosporales have independent origins.</title>
        <authorList>
            <person name="Munoz-Gomez S.A."/>
            <person name="Hess S."/>
            <person name="Burger G."/>
            <person name="Lang B.F."/>
            <person name="Susko E."/>
            <person name="Slamovits C.H."/>
            <person name="Roger A.J."/>
        </authorList>
    </citation>
    <scope>NUCLEOTIDE SEQUENCE [LARGE SCALE GENOMIC DNA]</scope>
    <source>
        <strain evidence="1">HOLO01</strain>
    </source>
</reference>